<dbReference type="RefSeq" id="WP_183397321.1">
    <property type="nucleotide sequence ID" value="NZ_JACIDS010000001.1"/>
</dbReference>
<organism evidence="2 3">
    <name type="scientific">Kaistia hirudinis</name>
    <dbReference type="NCBI Taxonomy" id="1293440"/>
    <lineage>
        <taxon>Bacteria</taxon>
        <taxon>Pseudomonadati</taxon>
        <taxon>Pseudomonadota</taxon>
        <taxon>Alphaproteobacteria</taxon>
        <taxon>Hyphomicrobiales</taxon>
        <taxon>Kaistiaceae</taxon>
        <taxon>Kaistia</taxon>
    </lineage>
</organism>
<dbReference type="InterPro" id="IPR018654">
    <property type="entry name" value="YjhX_toxin"/>
</dbReference>
<comment type="caution">
    <text evidence="2">The sequence shown here is derived from an EMBL/GenBank/DDBJ whole genome shotgun (WGS) entry which is preliminary data.</text>
</comment>
<evidence type="ECO:0000313" key="2">
    <source>
        <dbReference type="EMBL" id="MBB3929690.1"/>
    </source>
</evidence>
<dbReference type="NCBIfam" id="NF010240">
    <property type="entry name" value="PRK13687.1"/>
    <property type="match status" value="1"/>
</dbReference>
<keyword evidence="3" id="KW-1185">Reference proteome</keyword>
<dbReference type="Pfam" id="PF09857">
    <property type="entry name" value="YjhX_toxin"/>
    <property type="match status" value="1"/>
</dbReference>
<comment type="similarity">
    <text evidence="1">Belongs to the UPF0386 family.</text>
</comment>
<name>A0A840AHQ2_9HYPH</name>
<evidence type="ECO:0000256" key="1">
    <source>
        <dbReference type="HAMAP-Rule" id="MF_00827"/>
    </source>
</evidence>
<gene>
    <name evidence="2" type="ORF">GGR25_000709</name>
</gene>
<accession>A0A840AHQ2</accession>
<sequence length="85" mass="9614">MNISRCEQRVLHALAQGGQINHIRDTKGAIVAVDCMTRDGFRLVDGTIELFKRLKRRRLIASRGGAPYRITRLGLEAVRAQLDNR</sequence>
<dbReference type="EMBL" id="JACIDS010000001">
    <property type="protein sequence ID" value="MBB3929690.1"/>
    <property type="molecule type" value="Genomic_DNA"/>
</dbReference>
<protein>
    <recommendedName>
        <fullName evidence="1">UPF0386 protein GGR25_000709</fullName>
    </recommendedName>
</protein>
<dbReference type="AlphaFoldDB" id="A0A840AHQ2"/>
<evidence type="ECO:0000313" key="3">
    <source>
        <dbReference type="Proteomes" id="UP000553963"/>
    </source>
</evidence>
<dbReference type="Proteomes" id="UP000553963">
    <property type="component" value="Unassembled WGS sequence"/>
</dbReference>
<reference evidence="2 3" key="1">
    <citation type="submission" date="2020-08" db="EMBL/GenBank/DDBJ databases">
        <title>Genomic Encyclopedia of Type Strains, Phase IV (KMG-IV): sequencing the most valuable type-strain genomes for metagenomic binning, comparative biology and taxonomic classification.</title>
        <authorList>
            <person name="Goeker M."/>
        </authorList>
    </citation>
    <scope>NUCLEOTIDE SEQUENCE [LARGE SCALE GENOMIC DNA]</scope>
    <source>
        <strain evidence="2 3">DSM 25966</strain>
    </source>
</reference>
<dbReference type="HAMAP" id="MF_00827">
    <property type="entry name" value="UPF0386"/>
    <property type="match status" value="1"/>
</dbReference>
<proteinExistence type="inferred from homology"/>